<keyword evidence="2" id="KW-1185">Reference proteome</keyword>
<dbReference type="EMBL" id="KC662249">
    <property type="protein sequence ID" value="AGM15679.1"/>
    <property type="molecule type" value="Genomic_DNA"/>
</dbReference>
<evidence type="ECO:0000313" key="2">
    <source>
        <dbReference type="Proteomes" id="UP000204225"/>
    </source>
</evidence>
<sequence>MVKKTIVKTPRTYAKFAKAQKASNTRIKKVSNSKAGSAAVKKQVVSNAKAIAGLRQSKYGPLQKNFSYMPRVSGTGGAVHVTSNYPAALHLNNLYCGQTDEPQSKWIQANTQYIGSQQPVMDDYTLVNHPFVPLLPLMKEDVEHQPRPNGHTLLWKSTTLKFHFTAWVPETYADIYIVQQKVSKELPDPWRTTTATNAHADTYLPYVLPQWKNIGSKPMSGNWIDKDQYNIIAHKSLFLDSVAEVPPVGIIHQGADNIADATGLGASRAAHATRGATTHADRFVTMTITPDMVMKQLKYDALDSYDDLEFNANPAEDKTVGPWSYDNIDPKQNIWAIVTTSDPGRDGFDPSHAVKFTCHKINTWRDLL</sequence>
<evidence type="ECO:0000313" key="1">
    <source>
        <dbReference type="EMBL" id="AGM15679.1"/>
    </source>
</evidence>
<dbReference type="Proteomes" id="UP000204225">
    <property type="component" value="Segment"/>
</dbReference>
<accession>A0AC59EXM7</accession>
<name>A0AC59EXM7_9VIRU</name>
<protein>
    <submittedName>
        <fullName evidence="1">Uncharacterized protein</fullName>
    </submittedName>
</protein>
<proteinExistence type="predicted"/>
<reference evidence="1 2" key="1">
    <citation type="journal article" date="2013" name="Proc. Natl. Acad. Sci. U.S.A.">
        <title>Genome of Phaeocystis globosa virus PgV-16T highlights the common ancestry of the largest known DNA viruses infecting eukaryotes.</title>
        <authorList>
            <person name="Santini S."/>
            <person name="Jeudy S."/>
            <person name="Bartoli J."/>
            <person name="Poirot O."/>
            <person name="Lescot M."/>
            <person name="Abergel C."/>
            <person name="Barbe V."/>
            <person name="Wommack K.E."/>
            <person name="Noordeloos A.A."/>
            <person name="Brussaard C.P."/>
            <person name="Claverie J.M."/>
        </authorList>
    </citation>
    <scope>NUCLEOTIDE SEQUENCE [LARGE SCALE GENOMIC DNA]</scope>
    <source>
        <strain evidence="1 2">16T</strain>
    </source>
</reference>
<organism evidence="1 2">
    <name type="scientific">Phaeocystis globosa virus PgV-16T</name>
    <dbReference type="NCBI Taxonomy" id="3071227"/>
    <lineage>
        <taxon>Viruses</taxon>
        <taxon>Varidnaviria</taxon>
        <taxon>Bamfordvirae</taxon>
        <taxon>Nucleocytoviricota</taxon>
        <taxon>Megaviricetes</taxon>
        <taxon>Imitervirales</taxon>
        <taxon>Mesomimiviridae</taxon>
        <taxon>Tethysvirus</taxon>
        <taxon>Tethysvirus hollandense</taxon>
    </lineage>
</organism>
<gene>
    <name evidence="1" type="ORF">PGCG_00368</name>
</gene>